<dbReference type="AlphaFoldDB" id="A0A5N6N4N4"/>
<feature type="region of interest" description="Disordered" evidence="1">
    <location>
        <begin position="15"/>
        <end position="37"/>
    </location>
</feature>
<keyword evidence="3" id="KW-1185">Reference proteome</keyword>
<dbReference type="OrthoDB" id="550279at2759"/>
<protein>
    <submittedName>
        <fullName evidence="2">Uncharacterized protein</fullName>
    </submittedName>
</protein>
<gene>
    <name evidence="2" type="ORF">E3N88_25235</name>
</gene>
<sequence length="196" mass="21817">MGFWKKFTGFLGFGPESNAEHEDENETNGNSVEETHNHDYSNLPHKGFSVQVPVDRVHQIGPVLLPCAAGDGGVQGLEWYARRLKVDEDGDVADEFLEEVYPETSSNTLHKQFQYPKIVVKLNAKPARSRNPVLTREGTIQQLVEHQGIGAVYPLYHALRMVKIAGKWHAWCCGDYTYGFDVGARCGDSDLLGGDI</sequence>
<proteinExistence type="predicted"/>
<comment type="caution">
    <text evidence="2">The sequence shown here is derived from an EMBL/GenBank/DDBJ whole genome shotgun (WGS) entry which is preliminary data.</text>
</comment>
<reference evidence="2 3" key="1">
    <citation type="submission" date="2019-05" db="EMBL/GenBank/DDBJ databases">
        <title>Mikania micrantha, genome provides insights into the molecular mechanism of rapid growth.</title>
        <authorList>
            <person name="Liu B."/>
        </authorList>
    </citation>
    <scope>NUCLEOTIDE SEQUENCE [LARGE SCALE GENOMIC DNA]</scope>
    <source>
        <strain evidence="2">NLD-2019</strain>
        <tissue evidence="2">Leaf</tissue>
    </source>
</reference>
<evidence type="ECO:0000256" key="1">
    <source>
        <dbReference type="SAM" id="MobiDB-lite"/>
    </source>
</evidence>
<evidence type="ECO:0000313" key="3">
    <source>
        <dbReference type="Proteomes" id="UP000326396"/>
    </source>
</evidence>
<evidence type="ECO:0000313" key="2">
    <source>
        <dbReference type="EMBL" id="KAD4385067.1"/>
    </source>
</evidence>
<dbReference type="Proteomes" id="UP000326396">
    <property type="component" value="Linkage Group LG3"/>
</dbReference>
<name>A0A5N6N4N4_9ASTR</name>
<accession>A0A5N6N4N4</accession>
<dbReference type="PANTHER" id="PTHR35750:SF1">
    <property type="entry name" value="PHOSPHOLIPID HYDROPEROXIDE GLUTATHIONE PEROXIDASE"/>
    <property type="match status" value="1"/>
</dbReference>
<dbReference type="EMBL" id="SZYD01000013">
    <property type="protein sequence ID" value="KAD4385067.1"/>
    <property type="molecule type" value="Genomic_DNA"/>
</dbReference>
<organism evidence="2 3">
    <name type="scientific">Mikania micrantha</name>
    <name type="common">bitter vine</name>
    <dbReference type="NCBI Taxonomy" id="192012"/>
    <lineage>
        <taxon>Eukaryota</taxon>
        <taxon>Viridiplantae</taxon>
        <taxon>Streptophyta</taxon>
        <taxon>Embryophyta</taxon>
        <taxon>Tracheophyta</taxon>
        <taxon>Spermatophyta</taxon>
        <taxon>Magnoliopsida</taxon>
        <taxon>eudicotyledons</taxon>
        <taxon>Gunneridae</taxon>
        <taxon>Pentapetalae</taxon>
        <taxon>asterids</taxon>
        <taxon>campanulids</taxon>
        <taxon>Asterales</taxon>
        <taxon>Asteraceae</taxon>
        <taxon>Asteroideae</taxon>
        <taxon>Heliantheae alliance</taxon>
        <taxon>Eupatorieae</taxon>
        <taxon>Mikania</taxon>
    </lineage>
</organism>
<dbReference type="PANTHER" id="PTHR35750">
    <property type="entry name" value="PHOSPHOLIPID HYDROPEROXIDE GLUTATHIONE PEROXIDASE"/>
    <property type="match status" value="1"/>
</dbReference>